<organism evidence="5 6">
    <name type="scientific">Ensete ventricosum</name>
    <name type="common">Abyssinian banana</name>
    <name type="synonym">Musa ensete</name>
    <dbReference type="NCBI Taxonomy" id="4639"/>
    <lineage>
        <taxon>Eukaryota</taxon>
        <taxon>Viridiplantae</taxon>
        <taxon>Streptophyta</taxon>
        <taxon>Embryophyta</taxon>
        <taxon>Tracheophyta</taxon>
        <taxon>Spermatophyta</taxon>
        <taxon>Magnoliopsida</taxon>
        <taxon>Liliopsida</taxon>
        <taxon>Zingiberales</taxon>
        <taxon>Musaceae</taxon>
        <taxon>Ensete</taxon>
    </lineage>
</organism>
<dbReference type="AlphaFoldDB" id="A0A426Y4V0"/>
<name>A0A426Y4V0_ENSVE</name>
<dbReference type="Pfam" id="PF02458">
    <property type="entry name" value="Transferase"/>
    <property type="match status" value="1"/>
</dbReference>
<accession>A0A426Y4V0</accession>
<comment type="similarity">
    <text evidence="1">Belongs to the plant acyltransferase family.</text>
</comment>
<keyword evidence="2" id="KW-0808">Transferase</keyword>
<evidence type="ECO:0000256" key="3">
    <source>
        <dbReference type="ARBA" id="ARBA00023315"/>
    </source>
</evidence>
<comment type="caution">
    <text evidence="5">The sequence shown here is derived from an EMBL/GenBank/DDBJ whole genome shotgun (WGS) entry which is preliminary data.</text>
</comment>
<reference evidence="5 6" key="1">
    <citation type="journal article" date="2014" name="Agronomy (Basel)">
        <title>A Draft Genome Sequence for Ensete ventricosum, the Drought-Tolerant Tree Against Hunger.</title>
        <authorList>
            <person name="Harrison J."/>
            <person name="Moore K.A."/>
            <person name="Paszkiewicz K."/>
            <person name="Jones T."/>
            <person name="Grant M."/>
            <person name="Ambacheew D."/>
            <person name="Muzemil S."/>
            <person name="Studholme D.J."/>
        </authorList>
    </citation>
    <scope>NUCLEOTIDE SEQUENCE [LARGE SCALE GENOMIC DNA]</scope>
</reference>
<gene>
    <name evidence="5" type="ORF">B296_00040560</name>
</gene>
<dbReference type="PANTHER" id="PTHR31642:SF13">
    <property type="entry name" value="AGMATINE HYDROXYCINNAMOYLTRANSFERASE 1"/>
    <property type="match status" value="1"/>
</dbReference>
<dbReference type="Gene3D" id="3.30.559.10">
    <property type="entry name" value="Chloramphenicol acetyltransferase-like domain"/>
    <property type="match status" value="2"/>
</dbReference>
<evidence type="ECO:0000313" key="5">
    <source>
        <dbReference type="EMBL" id="RRT46798.1"/>
    </source>
</evidence>
<sequence>MPRLHSEVREIEQKAGSNPWSSTKSLPQAAAMAEQIKAMKVRVESSKLVKPSYEGKPPSTDLCVPLSVFDKINYKVHGAVIYAFGPPTPANTDIEKGLVTALSEHREWAGRLHEDARGETVILLNDAGARLIEASSDAVLDRAVIHEPSTALLPLHPWVKGVEELLQVQLTRFACGTLVVGFTSHHWVADGHSMSKFIVAWGLATRGLPMDPLPLHGRGAFFIPRNPPRIEFEHRGVEFTAKKAFNTEDDVAQADDIVSTSNKAIDTEDDVAKAEDIVFHKAHFSREFLEMLKAKASLGADRRYNTFESLMAHLWRVVSVARGLDERITSGIRISVNGRARLRPPVPDEFLGNLVLWAFPRVKVGDLVSRPLQFAAALIHQETASINDGYFRSLIDFASLEDVKDEELEGAAEANYRVMSPNLEVHNLARFPFWDLDFGGGKPFMFMPCYVPVEGIMFLVPSPSGDRSMDAYVSLLKHNVASFKQLCHLVRPNL</sequence>
<evidence type="ECO:0000256" key="2">
    <source>
        <dbReference type="ARBA" id="ARBA00022679"/>
    </source>
</evidence>
<proteinExistence type="inferred from homology"/>
<feature type="region of interest" description="Disordered" evidence="4">
    <location>
        <begin position="1"/>
        <end position="27"/>
    </location>
</feature>
<evidence type="ECO:0000313" key="6">
    <source>
        <dbReference type="Proteomes" id="UP000287651"/>
    </source>
</evidence>
<dbReference type="EMBL" id="AMZH03014944">
    <property type="protein sequence ID" value="RRT46798.1"/>
    <property type="molecule type" value="Genomic_DNA"/>
</dbReference>
<evidence type="ECO:0000256" key="4">
    <source>
        <dbReference type="SAM" id="MobiDB-lite"/>
    </source>
</evidence>
<feature type="compositionally biased region" description="Basic and acidic residues" evidence="4">
    <location>
        <begin position="1"/>
        <end position="13"/>
    </location>
</feature>
<protein>
    <submittedName>
        <fullName evidence="5">Uncharacterized protein</fullName>
    </submittedName>
</protein>
<evidence type="ECO:0000256" key="1">
    <source>
        <dbReference type="ARBA" id="ARBA00009861"/>
    </source>
</evidence>
<dbReference type="PANTHER" id="PTHR31642">
    <property type="entry name" value="TRICHOTHECENE 3-O-ACETYLTRANSFERASE"/>
    <property type="match status" value="1"/>
</dbReference>
<feature type="compositionally biased region" description="Polar residues" evidence="4">
    <location>
        <begin position="15"/>
        <end position="26"/>
    </location>
</feature>
<dbReference type="GO" id="GO:0016747">
    <property type="term" value="F:acyltransferase activity, transferring groups other than amino-acyl groups"/>
    <property type="evidence" value="ECO:0007669"/>
    <property type="project" value="UniProtKB-ARBA"/>
</dbReference>
<dbReference type="InterPro" id="IPR023213">
    <property type="entry name" value="CAT-like_dom_sf"/>
</dbReference>
<keyword evidence="3" id="KW-0012">Acyltransferase</keyword>
<dbReference type="Proteomes" id="UP000287651">
    <property type="component" value="Unassembled WGS sequence"/>
</dbReference>
<dbReference type="FunFam" id="3.30.559.10:FF:000008">
    <property type="entry name" value="Tryptamine hydroxycinnamoyl transferase"/>
    <property type="match status" value="1"/>
</dbReference>
<dbReference type="InterPro" id="IPR050317">
    <property type="entry name" value="Plant_Fungal_Acyltransferase"/>
</dbReference>